<dbReference type="Proteomes" id="UP001518925">
    <property type="component" value="Unassembled WGS sequence"/>
</dbReference>
<keyword evidence="3" id="KW-1185">Reference proteome</keyword>
<accession>A0ABS2DMJ0</accession>
<proteinExistence type="predicted"/>
<evidence type="ECO:0000313" key="2">
    <source>
        <dbReference type="EMBL" id="MBM6619717.1"/>
    </source>
</evidence>
<sequence length="123" mass="15131">MNHYYGYYDYQISPYMYSSDPYQQMYAYGERQIPSPKSLDLRLTALEKKFDKLEKEVDRLNKENNRQNVEFTRMNREISRINNEIIRLNRNDERHTRQHNRFNQRLRTVENQLNIPYSASDDQ</sequence>
<evidence type="ECO:0008006" key="4">
    <source>
        <dbReference type="Google" id="ProtNLM"/>
    </source>
</evidence>
<protein>
    <recommendedName>
        <fullName evidence="4">Spore coat protein</fullName>
    </recommendedName>
</protein>
<evidence type="ECO:0000256" key="1">
    <source>
        <dbReference type="SAM" id="Coils"/>
    </source>
</evidence>
<reference evidence="2 3" key="1">
    <citation type="submission" date="2021-02" db="EMBL/GenBank/DDBJ databases">
        <title>Bacillus sp. RD4P76, an endophyte from a halophyte.</title>
        <authorList>
            <person name="Sun J.-Q."/>
        </authorList>
    </citation>
    <scope>NUCLEOTIDE SEQUENCE [LARGE SCALE GENOMIC DNA]</scope>
    <source>
        <strain evidence="2 3">RD4P76</strain>
    </source>
</reference>
<name>A0ABS2DMJ0_9BACI</name>
<dbReference type="SUPFAM" id="SSF90257">
    <property type="entry name" value="Myosin rod fragments"/>
    <property type="match status" value="1"/>
</dbReference>
<dbReference type="RefSeq" id="WP_204205203.1">
    <property type="nucleotide sequence ID" value="NZ_JAFELM010000044.1"/>
</dbReference>
<comment type="caution">
    <text evidence="2">The sequence shown here is derived from an EMBL/GenBank/DDBJ whole genome shotgun (WGS) entry which is preliminary data.</text>
</comment>
<dbReference type="EMBL" id="JAFELM010000044">
    <property type="protein sequence ID" value="MBM6619717.1"/>
    <property type="molecule type" value="Genomic_DNA"/>
</dbReference>
<organism evidence="2 3">
    <name type="scientific">Bacillus suaedaesalsae</name>
    <dbReference type="NCBI Taxonomy" id="2810349"/>
    <lineage>
        <taxon>Bacteria</taxon>
        <taxon>Bacillati</taxon>
        <taxon>Bacillota</taxon>
        <taxon>Bacilli</taxon>
        <taxon>Bacillales</taxon>
        <taxon>Bacillaceae</taxon>
        <taxon>Bacillus</taxon>
    </lineage>
</organism>
<dbReference type="Gene3D" id="6.10.250.3110">
    <property type="match status" value="1"/>
</dbReference>
<feature type="coiled-coil region" evidence="1">
    <location>
        <begin position="43"/>
        <end position="91"/>
    </location>
</feature>
<gene>
    <name evidence="2" type="ORF">JR050_18815</name>
</gene>
<keyword evidence="1" id="KW-0175">Coiled coil</keyword>
<evidence type="ECO:0000313" key="3">
    <source>
        <dbReference type="Proteomes" id="UP001518925"/>
    </source>
</evidence>